<dbReference type="Pfam" id="PF18476">
    <property type="entry name" value="PIN_8"/>
    <property type="match status" value="1"/>
</dbReference>
<dbReference type="Proteomes" id="UP000321635">
    <property type="component" value="Unassembled WGS sequence"/>
</dbReference>
<name>A0A511XDS6_9PROT</name>
<proteinExistence type="predicted"/>
<evidence type="ECO:0000313" key="2">
    <source>
        <dbReference type="EMBL" id="GEN61096.1"/>
    </source>
</evidence>
<reference evidence="2 3" key="1">
    <citation type="submission" date="2019-07" db="EMBL/GenBank/DDBJ databases">
        <title>Whole genome shotgun sequence of Acetobacter nitrogenifigens NBRC 105050.</title>
        <authorList>
            <person name="Hosoyama A."/>
            <person name="Uohara A."/>
            <person name="Ohji S."/>
            <person name="Ichikawa N."/>
        </authorList>
    </citation>
    <scope>NUCLEOTIDE SEQUENCE [LARGE SCALE GENOMIC DNA]</scope>
    <source>
        <strain evidence="2 3">NBRC 105050</strain>
    </source>
</reference>
<dbReference type="EMBL" id="BJYF01000025">
    <property type="protein sequence ID" value="GEN61096.1"/>
    <property type="molecule type" value="Genomic_DNA"/>
</dbReference>
<feature type="domain" description="PIN like" evidence="1">
    <location>
        <begin position="38"/>
        <end position="262"/>
    </location>
</feature>
<protein>
    <recommendedName>
        <fullName evidence="1">PIN like domain-containing protein</fullName>
    </recommendedName>
</protein>
<sequence>MCIKLRFEGVLKMTDASAYQWAFPLTEEQEDSLIEKCVISLDTNVILNLYSLHAETLSEVLSLFEKVKERVWISDQVAREFFKNRVSVIRKFKSNMNSIMIDLRKEMANVNKFMTTLKNRDLIDPNIIDNVVSQIENSMKTVEDAISAKVDSETVSEKNDKIFYAIKDMLFSNIGTEFSEFELEEQKKIAQKRNEKKIPPGYRDKDKKDLGNFEPFGDYFVWRQMMNKSRDDNCDILFVTAERKTDWWDDYEGFRVGPRSELLKEFYTETKNRVLIFSLKDFMKKSKIFGVNISSKSMENVEYIKADCEEVGKISVLSFVKYEEFVDISLNLESQGRLFARNIIADDLSAEIFGECRMTEEEVVSTPSSVSPEDISVVIRPSDDSCMVISLFSSDKDDITDEILPSGNYVVRCRLM</sequence>
<organism evidence="2 3">
    <name type="scientific">Acetobacter nitrogenifigens DSM 23921 = NBRC 105050</name>
    <dbReference type="NCBI Taxonomy" id="1120919"/>
    <lineage>
        <taxon>Bacteria</taxon>
        <taxon>Pseudomonadati</taxon>
        <taxon>Pseudomonadota</taxon>
        <taxon>Alphaproteobacteria</taxon>
        <taxon>Acetobacterales</taxon>
        <taxon>Acetobacteraceae</taxon>
        <taxon>Acetobacter</taxon>
    </lineage>
</organism>
<dbReference type="InterPro" id="IPR041578">
    <property type="entry name" value="PIN_8"/>
</dbReference>
<dbReference type="AlphaFoldDB" id="A0A511XDS6"/>
<keyword evidence="3" id="KW-1185">Reference proteome</keyword>
<dbReference type="STRING" id="1120919.GCA_000429165_03088"/>
<accession>A0A511XDS6</accession>
<evidence type="ECO:0000313" key="3">
    <source>
        <dbReference type="Proteomes" id="UP000321635"/>
    </source>
</evidence>
<evidence type="ECO:0000259" key="1">
    <source>
        <dbReference type="Pfam" id="PF18476"/>
    </source>
</evidence>
<gene>
    <name evidence="2" type="ORF">ANI02nite_29800</name>
</gene>
<comment type="caution">
    <text evidence="2">The sequence shown here is derived from an EMBL/GenBank/DDBJ whole genome shotgun (WGS) entry which is preliminary data.</text>
</comment>